<dbReference type="PANTHER" id="PTHR33798:SF5">
    <property type="entry name" value="FLAVIN REDUCTASE LIKE DOMAIN-CONTAINING PROTEIN"/>
    <property type="match status" value="1"/>
</dbReference>
<evidence type="ECO:0000256" key="2">
    <source>
        <dbReference type="ARBA" id="ARBA00022630"/>
    </source>
</evidence>
<feature type="domain" description="Flavin reductase like" evidence="5">
    <location>
        <begin position="16"/>
        <end position="157"/>
    </location>
</feature>
<comment type="cofactor">
    <cofactor evidence="1">
        <name>FMN</name>
        <dbReference type="ChEBI" id="CHEBI:58210"/>
    </cofactor>
</comment>
<dbReference type="InterPro" id="IPR002563">
    <property type="entry name" value="Flavin_Rdtase-like_dom"/>
</dbReference>
<dbReference type="Pfam" id="PF01613">
    <property type="entry name" value="Flavin_Reduct"/>
    <property type="match status" value="1"/>
</dbReference>
<gene>
    <name evidence="6" type="ORF">HA285_00550</name>
</gene>
<dbReference type="AlphaFoldDB" id="A0A7J4MUW6"/>
<protein>
    <submittedName>
        <fullName evidence="6">Flavin reductase family protein</fullName>
    </submittedName>
</protein>
<comment type="similarity">
    <text evidence="4">Belongs to the flavoredoxin family.</text>
</comment>
<dbReference type="SUPFAM" id="SSF50475">
    <property type="entry name" value="FMN-binding split barrel"/>
    <property type="match status" value="1"/>
</dbReference>
<evidence type="ECO:0000256" key="4">
    <source>
        <dbReference type="ARBA" id="ARBA00038054"/>
    </source>
</evidence>
<evidence type="ECO:0000259" key="5">
    <source>
        <dbReference type="SMART" id="SM00903"/>
    </source>
</evidence>
<name>A0A7J4MUW6_METTF</name>
<organism evidence="6 7">
    <name type="scientific">Methanothermobacter thermautotrophicus</name>
    <name type="common">Methanobacterium thermoformicicum</name>
    <dbReference type="NCBI Taxonomy" id="145262"/>
    <lineage>
        <taxon>Archaea</taxon>
        <taxon>Methanobacteriati</taxon>
        <taxon>Methanobacteriota</taxon>
        <taxon>Methanomada group</taxon>
        <taxon>Methanobacteria</taxon>
        <taxon>Methanobacteriales</taxon>
        <taxon>Methanobacteriaceae</taxon>
        <taxon>Methanothermobacter</taxon>
    </lineage>
</organism>
<comment type="caution">
    <text evidence="6">The sequence shown here is derived from an EMBL/GenBank/DDBJ whole genome shotgun (WGS) entry which is preliminary data.</text>
</comment>
<keyword evidence="3" id="KW-0288">FMN</keyword>
<reference evidence="7" key="1">
    <citation type="journal article" date="2020" name="bioRxiv">
        <title>A rank-normalized archaeal taxonomy based on genome phylogeny resolves widespread incomplete and uneven classifications.</title>
        <authorList>
            <person name="Rinke C."/>
            <person name="Chuvochina M."/>
            <person name="Mussig A.J."/>
            <person name="Chaumeil P.-A."/>
            <person name="Waite D.W."/>
            <person name="Whitman W.B."/>
            <person name="Parks D.H."/>
            <person name="Hugenholtz P."/>
        </authorList>
    </citation>
    <scope>NUCLEOTIDE SEQUENCE [LARGE SCALE GENOMIC DNA]</scope>
</reference>
<dbReference type="SMART" id="SM00903">
    <property type="entry name" value="Flavin_Reduct"/>
    <property type="match status" value="1"/>
</dbReference>
<dbReference type="PANTHER" id="PTHR33798">
    <property type="entry name" value="FLAVOPROTEIN OXYGENASE"/>
    <property type="match status" value="1"/>
</dbReference>
<proteinExistence type="inferred from homology"/>
<sequence length="186" mass="20364">MMSMDFEDFPVESAHRILTPRPTVMVTTVDEKGNINAAPFSFTMPVSIDPPVVAFASAPDHHTARNIESTHEFVINITPADIIERMWVTARDIPAGENELEAAGLAWTSSRKVKPPRIVEAPGHLECELLRMFEVGDHNLITGSVVSASVRPGAVKECLLDVESVKPVLHVGGNKFVIGDHVRHVE</sequence>
<dbReference type="InterPro" id="IPR012349">
    <property type="entry name" value="Split_barrel_FMN-bd"/>
</dbReference>
<keyword evidence="2" id="KW-0285">Flavoprotein</keyword>
<dbReference type="Gene3D" id="2.30.110.10">
    <property type="entry name" value="Electron Transport, Fmn-binding Protein, Chain A"/>
    <property type="match status" value="1"/>
</dbReference>
<evidence type="ECO:0000313" key="7">
    <source>
        <dbReference type="Proteomes" id="UP000538031"/>
    </source>
</evidence>
<evidence type="ECO:0000313" key="6">
    <source>
        <dbReference type="EMBL" id="HIH64090.1"/>
    </source>
</evidence>
<evidence type="ECO:0000256" key="3">
    <source>
        <dbReference type="ARBA" id="ARBA00022643"/>
    </source>
</evidence>
<dbReference type="Proteomes" id="UP000538031">
    <property type="component" value="Unassembled WGS sequence"/>
</dbReference>
<dbReference type="GO" id="GO:0010181">
    <property type="term" value="F:FMN binding"/>
    <property type="evidence" value="ECO:0007669"/>
    <property type="project" value="InterPro"/>
</dbReference>
<evidence type="ECO:0000256" key="1">
    <source>
        <dbReference type="ARBA" id="ARBA00001917"/>
    </source>
</evidence>
<accession>A0A7J4MUW6</accession>
<dbReference type="EMBL" id="DUHT01000004">
    <property type="protein sequence ID" value="HIH64090.1"/>
    <property type="molecule type" value="Genomic_DNA"/>
</dbReference>